<feature type="domain" description="RRM" evidence="8">
    <location>
        <begin position="2"/>
        <end position="94"/>
    </location>
</feature>
<keyword evidence="4" id="KW-0509">mRNA transport</keyword>
<dbReference type="InterPro" id="IPR000504">
    <property type="entry name" value="RRM_dom"/>
</dbReference>
<organism evidence="9 10">
    <name type="scientific">Polypterus senegalus</name>
    <name type="common">Senegal bichir</name>
    <dbReference type="NCBI Taxonomy" id="55291"/>
    <lineage>
        <taxon>Eukaryota</taxon>
        <taxon>Metazoa</taxon>
        <taxon>Chordata</taxon>
        <taxon>Craniata</taxon>
        <taxon>Vertebrata</taxon>
        <taxon>Euteleostomi</taxon>
        <taxon>Actinopterygii</taxon>
        <taxon>Polypteriformes</taxon>
        <taxon>Polypteridae</taxon>
        <taxon>Polypterus</taxon>
    </lineage>
</organism>
<dbReference type="GO" id="GO:0003723">
    <property type="term" value="F:RNA binding"/>
    <property type="evidence" value="ECO:0007669"/>
    <property type="project" value="UniProtKB-UniRule"/>
</dbReference>
<comment type="similarity">
    <text evidence="1">Belongs to the RRM IMP/VICKZ family.</text>
</comment>
<evidence type="ECO:0000313" key="10">
    <source>
        <dbReference type="Proteomes" id="UP000886611"/>
    </source>
</evidence>
<dbReference type="InterPro" id="IPR004087">
    <property type="entry name" value="KH_dom"/>
</dbReference>
<dbReference type="AlphaFoldDB" id="A0A8X8BP53"/>
<evidence type="ECO:0000256" key="4">
    <source>
        <dbReference type="ARBA" id="ARBA00022816"/>
    </source>
</evidence>
<keyword evidence="6" id="KW-0694">RNA-binding</keyword>
<evidence type="ECO:0000256" key="6">
    <source>
        <dbReference type="PROSITE-ProRule" id="PRU00176"/>
    </source>
</evidence>
<feature type="compositionally biased region" description="Low complexity" evidence="7">
    <location>
        <begin position="168"/>
        <end position="182"/>
    </location>
</feature>
<keyword evidence="10" id="KW-1185">Reference proteome</keyword>
<dbReference type="InterPro" id="IPR004088">
    <property type="entry name" value="KH_dom_type_1"/>
</dbReference>
<dbReference type="EMBL" id="JAATIS010002524">
    <property type="protein sequence ID" value="KAG2465253.1"/>
    <property type="molecule type" value="Genomic_DNA"/>
</dbReference>
<dbReference type="Pfam" id="PF00013">
    <property type="entry name" value="KH_1"/>
    <property type="match status" value="1"/>
</dbReference>
<evidence type="ECO:0000256" key="5">
    <source>
        <dbReference type="ARBA" id="ARBA00022845"/>
    </source>
</evidence>
<gene>
    <name evidence="9" type="primary">Igf2bp3</name>
    <name evidence="9" type="ORF">GTO96_0009434</name>
</gene>
<protein>
    <submittedName>
        <fullName evidence="9">IF2B3 protein</fullName>
    </submittedName>
</protein>
<evidence type="ECO:0000313" key="9">
    <source>
        <dbReference type="EMBL" id="KAG2465253.1"/>
    </source>
</evidence>
<dbReference type="PROSITE" id="PS50084">
    <property type="entry name" value="KH_TYPE_1"/>
    <property type="match status" value="1"/>
</dbReference>
<dbReference type="PANTHER" id="PTHR10288">
    <property type="entry name" value="KH DOMAIN CONTAINING RNA BINDING PROTEIN"/>
    <property type="match status" value="1"/>
</dbReference>
<dbReference type="Gene3D" id="3.30.70.330">
    <property type="match status" value="1"/>
</dbReference>
<dbReference type="SMART" id="SM00322">
    <property type="entry name" value="KH"/>
    <property type="match status" value="1"/>
</dbReference>
<proteinExistence type="inferred from homology"/>
<feature type="non-terminal residue" evidence="9">
    <location>
        <position position="1"/>
    </location>
</feature>
<feature type="non-terminal residue" evidence="9">
    <location>
        <position position="477"/>
    </location>
</feature>
<keyword evidence="3" id="KW-0677">Repeat</keyword>
<dbReference type="GO" id="GO:0051028">
    <property type="term" value="P:mRNA transport"/>
    <property type="evidence" value="ECO:0007669"/>
    <property type="project" value="UniProtKB-KW"/>
</dbReference>
<dbReference type="GO" id="GO:0006417">
    <property type="term" value="P:regulation of translation"/>
    <property type="evidence" value="ECO:0007669"/>
    <property type="project" value="UniProtKB-KW"/>
</dbReference>
<reference evidence="9 10" key="1">
    <citation type="journal article" date="2021" name="Cell">
        <title>Tracing the genetic footprints of vertebrate landing in non-teleost ray-finned fishes.</title>
        <authorList>
            <person name="Bi X."/>
            <person name="Wang K."/>
            <person name="Yang L."/>
            <person name="Pan H."/>
            <person name="Jiang H."/>
            <person name="Wei Q."/>
            <person name="Fang M."/>
            <person name="Yu H."/>
            <person name="Zhu C."/>
            <person name="Cai Y."/>
            <person name="He Y."/>
            <person name="Gan X."/>
            <person name="Zeng H."/>
            <person name="Yu D."/>
            <person name="Zhu Y."/>
            <person name="Jiang H."/>
            <person name="Qiu Q."/>
            <person name="Yang H."/>
            <person name="Zhang Y.E."/>
            <person name="Wang W."/>
            <person name="Zhu M."/>
            <person name="He S."/>
            <person name="Zhang G."/>
        </authorList>
    </citation>
    <scope>NUCLEOTIDE SEQUENCE [LARGE SCALE GENOMIC DNA]</scope>
    <source>
        <strain evidence="9">Bchr_013</strain>
    </source>
</reference>
<dbReference type="InterPro" id="IPR035979">
    <property type="entry name" value="RBD_domain_sf"/>
</dbReference>
<dbReference type="PROSITE" id="PS50102">
    <property type="entry name" value="RRM"/>
    <property type="match status" value="1"/>
</dbReference>
<name>A0A8X8BP53_POLSE</name>
<dbReference type="SUPFAM" id="SSF54928">
    <property type="entry name" value="RNA-binding domain, RBD"/>
    <property type="match status" value="1"/>
</dbReference>
<feature type="region of interest" description="Disordered" evidence="7">
    <location>
        <begin position="152"/>
        <end position="192"/>
    </location>
</feature>
<sequence>MNKLYIGNLTEDASPVELESLFKEWKIPFSGQFLVKTGYAFVDCPDENWAMKAIDKLSAPLALRRQGKTTPKALVVIKMEETLGKTIQRPLSRSRKIQIRNIPPHLQWEVLDSLLAQYGSVETCEQAIEKLNGYQLENYSLKVTYIPDEMATQQPTPQHPQGARRAFGQRGPPRQGSPGTTSRPKQQSDVPLRMLVPTQFVGAIIGKEGATIRNITKQTQSNLQDLTLYNPERTITVKGSIEACGKAEEEVMKKIRESYENDMAAMNKQGLMQAKSARKVYRSTQDVAYKSGKIFLRHVGVLELDRRFMDIADTFNKQQEHHQCLTEKLRLLKECYKCSPASSFSECFHKIREQHSAFSIDVQMSGYDFSATVQPENAPAELKAVQEHVKCLSQNSKSIMAAGPKLQEMISSMLQNEHQITEMVQKANQAYQEQLRYEANLQDNFQEIHRARELSSEYREDASSLLTEVALLARVSL</sequence>
<evidence type="ECO:0000256" key="7">
    <source>
        <dbReference type="SAM" id="MobiDB-lite"/>
    </source>
</evidence>
<evidence type="ECO:0000259" key="8">
    <source>
        <dbReference type="PROSITE" id="PS50102"/>
    </source>
</evidence>
<dbReference type="Gene3D" id="3.30.1370.10">
    <property type="entry name" value="K Homology domain, type 1"/>
    <property type="match status" value="1"/>
</dbReference>
<dbReference type="InterPro" id="IPR036612">
    <property type="entry name" value="KH_dom_type_1_sf"/>
</dbReference>
<evidence type="ECO:0000256" key="2">
    <source>
        <dbReference type="ARBA" id="ARBA00022448"/>
    </source>
</evidence>
<dbReference type="SUPFAM" id="SSF54791">
    <property type="entry name" value="Eukaryotic type KH-domain (KH-domain type I)"/>
    <property type="match status" value="1"/>
</dbReference>
<dbReference type="InterPro" id="IPR012677">
    <property type="entry name" value="Nucleotide-bd_a/b_plait_sf"/>
</dbReference>
<dbReference type="SMART" id="SM00360">
    <property type="entry name" value="RRM"/>
    <property type="match status" value="2"/>
</dbReference>
<accession>A0A8X8BP53</accession>
<evidence type="ECO:0000256" key="1">
    <source>
        <dbReference type="ARBA" id="ARBA00009094"/>
    </source>
</evidence>
<comment type="caution">
    <text evidence="9">The sequence shown here is derived from an EMBL/GenBank/DDBJ whole genome shotgun (WGS) entry which is preliminary data.</text>
</comment>
<dbReference type="Proteomes" id="UP000886611">
    <property type="component" value="Unassembled WGS sequence"/>
</dbReference>
<evidence type="ECO:0000256" key="3">
    <source>
        <dbReference type="ARBA" id="ARBA00022737"/>
    </source>
</evidence>
<keyword evidence="2" id="KW-0813">Transport</keyword>
<keyword evidence="5" id="KW-0810">Translation regulation</keyword>